<name>A0A6G9RW65_9CAUD</name>
<evidence type="ECO:0000313" key="1">
    <source>
        <dbReference type="EMBL" id="QIR31227.1"/>
    </source>
</evidence>
<keyword evidence="2" id="KW-1185">Reference proteome</keyword>
<evidence type="ECO:0000313" key="2">
    <source>
        <dbReference type="Proteomes" id="UP000501054"/>
    </source>
</evidence>
<organism evidence="1 2">
    <name type="scientific">Halorubrum virus Serpecor1</name>
    <dbReference type="NCBI Taxonomy" id="2721757"/>
    <lineage>
        <taxon>Viruses</taxon>
        <taxon>Duplodnaviria</taxon>
        <taxon>Heunggongvirae</taxon>
        <taxon>Uroviricota</taxon>
        <taxon>Caudoviricetes</taxon>
        <taxon>Thumleimavirales</taxon>
        <taxon>Hafunaviridae</taxon>
        <taxon>Haloferacalesvirus</taxon>
        <taxon>Haloferacalesvirus serpentinense</taxon>
        <taxon>Haloferacalesvirus Serpecor1</taxon>
    </lineage>
</organism>
<accession>A0A6G9RW65</accession>
<gene>
    <name evidence="1" type="ORF">HrrSp1_315</name>
</gene>
<protein>
    <submittedName>
        <fullName evidence="1">Putative CxxC motif protein</fullName>
    </submittedName>
</protein>
<reference evidence="1 2" key="1">
    <citation type="journal article" date="2020" name="Genes (Basel)">
        <title>Comparative Genomics of Two New HF1-like Haloviruses.</title>
        <authorList>
            <person name="Dyall-Smith M."/>
            <person name="Tang S.L."/>
            <person name="Russ B."/>
            <person name="Chiang P.W."/>
            <person name="Pfeiffer F."/>
        </authorList>
    </citation>
    <scope>NUCLEOTIDE SEQUENCE [LARGE SCALE GENOMIC DNA]</scope>
</reference>
<proteinExistence type="predicted"/>
<sequence length="42" mass="4979">MSHCDCSPEEQDYYKEEISPSHHDGETWATKCRNCWGLVRIH</sequence>
<dbReference type="Proteomes" id="UP000501054">
    <property type="component" value="Segment"/>
</dbReference>
<dbReference type="EMBL" id="MN901521">
    <property type="protein sequence ID" value="QIR31227.1"/>
    <property type="molecule type" value="Genomic_DNA"/>
</dbReference>